<keyword evidence="9 10" id="KW-0544">Nucleosome core</keyword>
<dbReference type="GO" id="GO:0046982">
    <property type="term" value="F:protein heterodimerization activity"/>
    <property type="evidence" value="ECO:0007669"/>
    <property type="project" value="InterPro"/>
</dbReference>
<accession>A0A1J7IWW4</accession>
<evidence type="ECO:0000256" key="7">
    <source>
        <dbReference type="ARBA" id="ARBA00023125"/>
    </source>
</evidence>
<dbReference type="GO" id="GO:0005634">
    <property type="term" value="C:nucleus"/>
    <property type="evidence" value="ECO:0007669"/>
    <property type="project" value="UniProtKB-SubCell"/>
</dbReference>
<evidence type="ECO:0000256" key="3">
    <source>
        <dbReference type="ARBA" id="ARBA00004286"/>
    </source>
</evidence>
<dbReference type="GO" id="GO:0003677">
    <property type="term" value="F:DNA binding"/>
    <property type="evidence" value="ECO:0007669"/>
    <property type="project" value="UniProtKB-KW"/>
</dbReference>
<evidence type="ECO:0000256" key="6">
    <source>
        <dbReference type="ARBA" id="ARBA00022454"/>
    </source>
</evidence>
<dbReference type="AlphaFoldDB" id="A0A1J7IWW4"/>
<dbReference type="FunFam" id="1.10.20.10:FF:000012">
    <property type="entry name" value="Histone H4"/>
    <property type="match status" value="1"/>
</dbReference>
<gene>
    <name evidence="12" type="ORF">CONLIGDRAFT_629672</name>
</gene>
<dbReference type="Proteomes" id="UP000182658">
    <property type="component" value="Unassembled WGS sequence"/>
</dbReference>
<evidence type="ECO:0000256" key="2">
    <source>
        <dbReference type="ARBA" id="ARBA00004123"/>
    </source>
</evidence>
<evidence type="ECO:0000256" key="8">
    <source>
        <dbReference type="ARBA" id="ARBA00023242"/>
    </source>
</evidence>
<keyword evidence="6 10" id="KW-0158">Chromosome</keyword>
<keyword evidence="7 10" id="KW-0238">DNA-binding</keyword>
<evidence type="ECO:0000313" key="13">
    <source>
        <dbReference type="Proteomes" id="UP000182658"/>
    </source>
</evidence>
<comment type="similarity">
    <text evidence="4 10">Belongs to the histone H4 family.</text>
</comment>
<evidence type="ECO:0000256" key="9">
    <source>
        <dbReference type="ARBA" id="ARBA00023269"/>
    </source>
</evidence>
<organism evidence="12 13">
    <name type="scientific">Coniochaeta ligniaria NRRL 30616</name>
    <dbReference type="NCBI Taxonomy" id="1408157"/>
    <lineage>
        <taxon>Eukaryota</taxon>
        <taxon>Fungi</taxon>
        <taxon>Dikarya</taxon>
        <taxon>Ascomycota</taxon>
        <taxon>Pezizomycotina</taxon>
        <taxon>Sordariomycetes</taxon>
        <taxon>Sordariomycetidae</taxon>
        <taxon>Coniochaetales</taxon>
        <taxon>Coniochaetaceae</taxon>
        <taxon>Coniochaeta</taxon>
    </lineage>
</organism>
<dbReference type="GO" id="GO:0000786">
    <property type="term" value="C:nucleosome"/>
    <property type="evidence" value="ECO:0007669"/>
    <property type="project" value="UniProtKB-KW"/>
</dbReference>
<dbReference type="PRINTS" id="PR00623">
    <property type="entry name" value="HISTONEH4"/>
</dbReference>
<evidence type="ECO:0000313" key="12">
    <source>
        <dbReference type="EMBL" id="OIW31982.1"/>
    </source>
</evidence>
<sequence>MPPTTAPMRGGPGGKGRAVPQPGRGSGVGGKSLGKSNLVFGGKRHRKIPKDCIQGISKPDIRRLARRGGVKRISAMIYNDVRLALKQRLERILHDCIAYVEHRKAKTVTIHDVIHALQRLGRPIYGFDPDTYTHNAAAKKRRAQIQRGNDDDSD</sequence>
<protein>
    <recommendedName>
        <fullName evidence="10">Histone H4</fullName>
    </recommendedName>
</protein>
<dbReference type="GO" id="GO:0030527">
    <property type="term" value="F:structural constituent of chromatin"/>
    <property type="evidence" value="ECO:0007669"/>
    <property type="project" value="InterPro"/>
</dbReference>
<comment type="subunit">
    <text evidence="5 10">The nucleosome is a histone octamer containing two molecules each of H2A, H2B, H3 and H4 assembled in one H3-H4 heterotetramer and two H2A-H2B heterodimers. The octamer wraps approximately 147 bp of DNA.</text>
</comment>
<comment type="subcellular location">
    <subcellularLocation>
        <location evidence="3">Chromosome</location>
    </subcellularLocation>
    <subcellularLocation>
        <location evidence="2">Nucleus</location>
    </subcellularLocation>
</comment>
<dbReference type="STRING" id="1408157.A0A1J7IWW4"/>
<evidence type="ECO:0000256" key="5">
    <source>
        <dbReference type="ARBA" id="ARBA00011538"/>
    </source>
</evidence>
<comment type="function">
    <text evidence="1 10">Core component of nucleosome. Nucleosomes wrap and compact DNA into chromatin, limiting DNA accessibility to the cellular machineries which require DNA as a template. Histones thereby play a central role in transcription regulation, DNA repair, DNA replication and chromosomal stability. DNA accessibility is regulated via a complex set of post-translational modifications of histones, also called histone code, and nucleosome remodeling.</text>
</comment>
<dbReference type="SMART" id="SM00417">
    <property type="entry name" value="H4"/>
    <property type="match status" value="1"/>
</dbReference>
<feature type="region of interest" description="Disordered" evidence="11">
    <location>
        <begin position="1"/>
        <end position="36"/>
    </location>
</feature>
<evidence type="ECO:0000256" key="1">
    <source>
        <dbReference type="ARBA" id="ARBA00002001"/>
    </source>
</evidence>
<dbReference type="InParanoid" id="A0A1J7IWW4"/>
<name>A0A1J7IWW4_9PEZI</name>
<evidence type="ECO:0000256" key="11">
    <source>
        <dbReference type="SAM" id="MobiDB-lite"/>
    </source>
</evidence>
<dbReference type="SUPFAM" id="SSF47113">
    <property type="entry name" value="Histone-fold"/>
    <property type="match status" value="1"/>
</dbReference>
<dbReference type="InterPro" id="IPR001951">
    <property type="entry name" value="Histone_H4"/>
</dbReference>
<evidence type="ECO:0000256" key="4">
    <source>
        <dbReference type="ARBA" id="ARBA00006564"/>
    </source>
</evidence>
<dbReference type="EMBL" id="KV875095">
    <property type="protein sequence ID" value="OIW31982.1"/>
    <property type="molecule type" value="Genomic_DNA"/>
</dbReference>
<dbReference type="Gene3D" id="1.10.20.10">
    <property type="entry name" value="Histone, subunit A"/>
    <property type="match status" value="1"/>
</dbReference>
<dbReference type="OrthoDB" id="3919494at2759"/>
<evidence type="ECO:0000256" key="10">
    <source>
        <dbReference type="RuleBase" id="RU000528"/>
    </source>
</evidence>
<reference evidence="12 13" key="1">
    <citation type="submission" date="2016-10" db="EMBL/GenBank/DDBJ databases">
        <title>Draft genome sequence of Coniochaeta ligniaria NRRL30616, a lignocellulolytic fungus for bioabatement of inhibitors in plant biomass hydrolysates.</title>
        <authorList>
            <consortium name="DOE Joint Genome Institute"/>
            <person name="Jimenez D.J."/>
            <person name="Hector R.E."/>
            <person name="Riley R."/>
            <person name="Sun H."/>
            <person name="Grigoriev I.V."/>
            <person name="Van Elsas J.D."/>
            <person name="Nichols N.N."/>
        </authorList>
    </citation>
    <scope>NUCLEOTIDE SEQUENCE [LARGE SCALE GENOMIC DNA]</scope>
    <source>
        <strain evidence="12 13">NRRL 30616</strain>
    </source>
</reference>
<dbReference type="InterPro" id="IPR009072">
    <property type="entry name" value="Histone-fold"/>
</dbReference>
<dbReference type="CDD" id="cd22912">
    <property type="entry name" value="HFD_H4"/>
    <property type="match status" value="1"/>
</dbReference>
<proteinExistence type="inferred from homology"/>
<dbReference type="PANTHER" id="PTHR10484">
    <property type="entry name" value="HISTONE H4"/>
    <property type="match status" value="1"/>
</dbReference>
<keyword evidence="8 10" id="KW-0539">Nucleus</keyword>
<keyword evidence="13" id="KW-1185">Reference proteome</keyword>